<proteinExistence type="predicted"/>
<reference evidence="1" key="3">
    <citation type="submission" date="2011-03" db="EMBL/GenBank/DDBJ databases">
        <title>Annotation of Magnaporthe poae ATCC 64411.</title>
        <authorList>
            <person name="Ma L.-J."/>
            <person name="Dead R."/>
            <person name="Young S.K."/>
            <person name="Zeng Q."/>
            <person name="Gargeya S."/>
            <person name="Fitzgerald M."/>
            <person name="Haas B."/>
            <person name="Abouelleil A."/>
            <person name="Alvarado L."/>
            <person name="Arachchi H.M."/>
            <person name="Berlin A."/>
            <person name="Brown A."/>
            <person name="Chapman S.B."/>
            <person name="Chen Z."/>
            <person name="Dunbar C."/>
            <person name="Freedman E."/>
            <person name="Gearin G."/>
            <person name="Gellesch M."/>
            <person name="Goldberg J."/>
            <person name="Griggs A."/>
            <person name="Gujja S."/>
            <person name="Heiman D."/>
            <person name="Howarth C."/>
            <person name="Larson L."/>
            <person name="Lui A."/>
            <person name="MacDonald P.J.P."/>
            <person name="Mehta T."/>
            <person name="Montmayeur A."/>
            <person name="Murphy C."/>
            <person name="Neiman D."/>
            <person name="Pearson M."/>
            <person name="Priest M."/>
            <person name="Roberts A."/>
            <person name="Saif S."/>
            <person name="Shea T."/>
            <person name="Shenoy N."/>
            <person name="Sisk P."/>
            <person name="Stolte C."/>
            <person name="Sykes S."/>
            <person name="Yandava C."/>
            <person name="Wortman J."/>
            <person name="Nusbaum C."/>
            <person name="Birren B."/>
        </authorList>
    </citation>
    <scope>NUCLEOTIDE SEQUENCE</scope>
    <source>
        <strain evidence="1">ATCC 64411</strain>
    </source>
</reference>
<dbReference type="AlphaFoldDB" id="A0A0C4EAW6"/>
<evidence type="ECO:0008006" key="4">
    <source>
        <dbReference type="Google" id="ProtNLM"/>
    </source>
</evidence>
<dbReference type="EMBL" id="GL876976">
    <property type="protein sequence ID" value="KLU91281.1"/>
    <property type="molecule type" value="Genomic_DNA"/>
</dbReference>
<dbReference type="PANTHER" id="PTHR42791:SF14">
    <property type="entry name" value="N-ACETYLTRANSFERASE DOMAIN-CONTAINING PROTEIN"/>
    <property type="match status" value="1"/>
</dbReference>
<reference evidence="2" key="5">
    <citation type="submission" date="2015-06" db="UniProtKB">
        <authorList>
            <consortium name="EnsemblFungi"/>
        </authorList>
    </citation>
    <scope>IDENTIFICATION</scope>
    <source>
        <strain evidence="2">ATCC 64411</strain>
    </source>
</reference>
<dbReference type="Proteomes" id="UP000011715">
    <property type="component" value="Unassembled WGS sequence"/>
</dbReference>
<dbReference type="PANTHER" id="PTHR42791">
    <property type="entry name" value="GNAT FAMILY ACETYLTRANSFERASE"/>
    <property type="match status" value="1"/>
</dbReference>
<dbReference type="SUPFAM" id="SSF55729">
    <property type="entry name" value="Acyl-CoA N-acyltransferases (Nat)"/>
    <property type="match status" value="1"/>
</dbReference>
<dbReference type="eggNOG" id="ENOG502SIEM">
    <property type="taxonomic scope" value="Eukaryota"/>
</dbReference>
<evidence type="ECO:0000313" key="1">
    <source>
        <dbReference type="EMBL" id="KLU91281.1"/>
    </source>
</evidence>
<reference evidence="2" key="4">
    <citation type="journal article" date="2015" name="G3 (Bethesda)">
        <title>Genome sequences of three phytopathogenic species of the Magnaporthaceae family of fungi.</title>
        <authorList>
            <person name="Okagaki L.H."/>
            <person name="Nunes C.C."/>
            <person name="Sailsbery J."/>
            <person name="Clay B."/>
            <person name="Brown D."/>
            <person name="John T."/>
            <person name="Oh Y."/>
            <person name="Young N."/>
            <person name="Fitzgerald M."/>
            <person name="Haas B.J."/>
            <person name="Zeng Q."/>
            <person name="Young S."/>
            <person name="Adiconis X."/>
            <person name="Fan L."/>
            <person name="Levin J.Z."/>
            <person name="Mitchell T.K."/>
            <person name="Okubara P.A."/>
            <person name="Farman M.L."/>
            <person name="Kohn L.M."/>
            <person name="Birren B."/>
            <person name="Ma L.-J."/>
            <person name="Dean R.A."/>
        </authorList>
    </citation>
    <scope>NUCLEOTIDE SEQUENCE</scope>
    <source>
        <strain evidence="2">ATCC 64411 / 73-15</strain>
    </source>
</reference>
<dbReference type="VEuPathDB" id="FungiDB:MAPG_09802"/>
<evidence type="ECO:0000313" key="2">
    <source>
        <dbReference type="EnsemblFungi" id="MAPG_09802T0"/>
    </source>
</evidence>
<keyword evidence="3" id="KW-1185">Reference proteome</keyword>
<organism evidence="2 3">
    <name type="scientific">Magnaporthiopsis poae (strain ATCC 64411 / 73-15)</name>
    <name type="common">Kentucky bluegrass fungus</name>
    <name type="synonym">Magnaporthe poae</name>
    <dbReference type="NCBI Taxonomy" id="644358"/>
    <lineage>
        <taxon>Eukaryota</taxon>
        <taxon>Fungi</taxon>
        <taxon>Dikarya</taxon>
        <taxon>Ascomycota</taxon>
        <taxon>Pezizomycotina</taxon>
        <taxon>Sordariomycetes</taxon>
        <taxon>Sordariomycetidae</taxon>
        <taxon>Magnaporthales</taxon>
        <taxon>Magnaporthaceae</taxon>
        <taxon>Magnaporthiopsis</taxon>
    </lineage>
</organism>
<accession>A0A0C4EAW6</accession>
<gene>
    <name evidence="1" type="ORF">MAPG_09802</name>
</gene>
<reference evidence="3" key="2">
    <citation type="submission" date="2010-05" db="EMBL/GenBank/DDBJ databases">
        <title>The genome sequence of Magnaporthe poae strain ATCC 64411.</title>
        <authorList>
            <person name="Ma L.-J."/>
            <person name="Dead R."/>
            <person name="Young S."/>
            <person name="Zeng Q."/>
            <person name="Koehrsen M."/>
            <person name="Alvarado L."/>
            <person name="Berlin A."/>
            <person name="Chapman S.B."/>
            <person name="Chen Z."/>
            <person name="Freedman E."/>
            <person name="Gellesch M."/>
            <person name="Goldberg J."/>
            <person name="Griggs A."/>
            <person name="Gujja S."/>
            <person name="Heilman E.R."/>
            <person name="Heiman D."/>
            <person name="Hepburn T."/>
            <person name="Howarth C."/>
            <person name="Jen D."/>
            <person name="Larson L."/>
            <person name="Mehta T."/>
            <person name="Neiman D."/>
            <person name="Pearson M."/>
            <person name="Roberts A."/>
            <person name="Saif S."/>
            <person name="Shea T."/>
            <person name="Shenoy N."/>
            <person name="Sisk P."/>
            <person name="Stolte C."/>
            <person name="Sykes S."/>
            <person name="Walk T."/>
            <person name="White J."/>
            <person name="Yandava C."/>
            <person name="Haas B."/>
            <person name="Nusbaum C."/>
            <person name="Birren B."/>
        </authorList>
    </citation>
    <scope>NUCLEOTIDE SEQUENCE [LARGE SCALE GENOMIC DNA]</scope>
    <source>
        <strain evidence="3">ATCC 64411 / 73-15</strain>
    </source>
</reference>
<dbReference type="OrthoDB" id="2832510at2759"/>
<dbReference type="EnsemblFungi" id="MAPG_09802T0">
    <property type="protein sequence ID" value="MAPG_09802T0"/>
    <property type="gene ID" value="MAPG_09802"/>
</dbReference>
<reference evidence="1" key="1">
    <citation type="submission" date="2010-05" db="EMBL/GenBank/DDBJ databases">
        <title>The Genome Sequence of Magnaporthe poae strain ATCC 64411.</title>
        <authorList>
            <consortium name="The Broad Institute Genome Sequencing Platform"/>
            <consortium name="Broad Institute Genome Sequencing Center for Infectious Disease"/>
            <person name="Ma L.-J."/>
            <person name="Dead R."/>
            <person name="Young S."/>
            <person name="Zeng Q."/>
            <person name="Koehrsen M."/>
            <person name="Alvarado L."/>
            <person name="Berlin A."/>
            <person name="Chapman S.B."/>
            <person name="Chen Z."/>
            <person name="Freedman E."/>
            <person name="Gellesch M."/>
            <person name="Goldberg J."/>
            <person name="Griggs A."/>
            <person name="Gujja S."/>
            <person name="Heilman E.R."/>
            <person name="Heiman D."/>
            <person name="Hepburn T."/>
            <person name="Howarth C."/>
            <person name="Jen D."/>
            <person name="Larson L."/>
            <person name="Mehta T."/>
            <person name="Neiman D."/>
            <person name="Pearson M."/>
            <person name="Roberts A."/>
            <person name="Saif S."/>
            <person name="Shea T."/>
            <person name="Shenoy N."/>
            <person name="Sisk P."/>
            <person name="Stolte C."/>
            <person name="Sykes S."/>
            <person name="Walk T."/>
            <person name="White J."/>
            <person name="Yandava C."/>
            <person name="Haas B."/>
            <person name="Nusbaum C."/>
            <person name="Birren B."/>
        </authorList>
    </citation>
    <scope>NUCLEOTIDE SEQUENCE</scope>
    <source>
        <strain evidence="1">ATCC 64411</strain>
    </source>
</reference>
<evidence type="ECO:0000313" key="3">
    <source>
        <dbReference type="Proteomes" id="UP000011715"/>
    </source>
</evidence>
<name>A0A0C4EAW6_MAGP6</name>
<dbReference type="InterPro" id="IPR052523">
    <property type="entry name" value="Trichothecene_AcTrans"/>
</dbReference>
<dbReference type="Gene3D" id="3.40.630.30">
    <property type="match status" value="1"/>
</dbReference>
<dbReference type="InterPro" id="IPR016181">
    <property type="entry name" value="Acyl_CoA_acyltransferase"/>
</dbReference>
<sequence length="197" mass="21635">MEAEASKPRVEPVQTEDDVTRCHHCAVEAFARQAEDGIWCAFNPGWDTPEGEARGARRLVARWRASQAEGPGACDAQGRAHTIILKAVLPREEGRSETVAGVAIWMQVSFVAGHGFPAPEDWGAAGLARALVQWGLDEAQRRGGIECITEASSMGRKVYLQMGFRQEGGEMAYLVDDEFKDRKLPSNVFLRTRPPGQ</sequence>
<dbReference type="EMBL" id="ADBL01002509">
    <property type="status" value="NOT_ANNOTATED_CDS"/>
    <property type="molecule type" value="Genomic_DNA"/>
</dbReference>
<protein>
    <recommendedName>
        <fullName evidence="4">N-acetyltransferase domain-containing protein</fullName>
    </recommendedName>
</protein>
<dbReference type="EMBL" id="ADBL01002510">
    <property type="status" value="NOT_ANNOTATED_CDS"/>
    <property type="molecule type" value="Genomic_DNA"/>
</dbReference>
<dbReference type="STRING" id="644358.A0A0C4EAW6"/>